<dbReference type="GO" id="GO:0004842">
    <property type="term" value="F:ubiquitin-protein transferase activity"/>
    <property type="evidence" value="ECO:0007669"/>
    <property type="project" value="InterPro"/>
</dbReference>
<dbReference type="RefSeq" id="WP_150621425.1">
    <property type="nucleotide sequence ID" value="NZ_CABPSM010000009.1"/>
</dbReference>
<dbReference type="Gene3D" id="3.90.45.10">
    <property type="entry name" value="Peptide deformylase"/>
    <property type="match status" value="1"/>
</dbReference>
<dbReference type="Gene3D" id="1.20.58.360">
    <property type="entry name" value="Shigella T3SS effector IpaH defines"/>
    <property type="match status" value="1"/>
</dbReference>
<dbReference type="EC" id="3.5.1.88" evidence="5"/>
<evidence type="ECO:0000313" key="7">
    <source>
        <dbReference type="EMBL" id="VVE23890.1"/>
    </source>
</evidence>
<evidence type="ECO:0000256" key="4">
    <source>
        <dbReference type="ARBA" id="ARBA00022917"/>
    </source>
</evidence>
<dbReference type="PANTHER" id="PTHR10458">
    <property type="entry name" value="PEPTIDE DEFORMYLASE"/>
    <property type="match status" value="1"/>
</dbReference>
<feature type="binding site" evidence="5">
    <location>
        <position position="237"/>
    </location>
    <ligand>
        <name>Fe cation</name>
        <dbReference type="ChEBI" id="CHEBI:24875"/>
    </ligand>
</feature>
<dbReference type="Pfam" id="PF01327">
    <property type="entry name" value="Pep_deformylase"/>
    <property type="match status" value="1"/>
</dbReference>
<comment type="cofactor">
    <cofactor evidence="5">
        <name>Fe(2+)</name>
        <dbReference type="ChEBI" id="CHEBI:29033"/>
    </cofactor>
    <text evidence="5">Binds 1 Fe(2+) ion.</text>
</comment>
<dbReference type="GO" id="GO:0016567">
    <property type="term" value="P:protein ubiquitination"/>
    <property type="evidence" value="ECO:0007669"/>
    <property type="project" value="InterPro"/>
</dbReference>
<comment type="catalytic activity">
    <reaction evidence="5">
        <text>N-terminal N-formyl-L-methionyl-[peptide] + H2O = N-terminal L-methionyl-[peptide] + formate</text>
        <dbReference type="Rhea" id="RHEA:24420"/>
        <dbReference type="Rhea" id="RHEA-COMP:10639"/>
        <dbReference type="Rhea" id="RHEA-COMP:10640"/>
        <dbReference type="ChEBI" id="CHEBI:15377"/>
        <dbReference type="ChEBI" id="CHEBI:15740"/>
        <dbReference type="ChEBI" id="CHEBI:49298"/>
        <dbReference type="ChEBI" id="CHEBI:64731"/>
        <dbReference type="EC" id="3.5.1.88"/>
    </reaction>
</comment>
<dbReference type="PANTHER" id="PTHR10458:SF22">
    <property type="entry name" value="PEPTIDE DEFORMYLASE"/>
    <property type="match status" value="1"/>
</dbReference>
<keyword evidence="2 5" id="KW-0479">Metal-binding</keyword>
<dbReference type="SUPFAM" id="SSF56420">
    <property type="entry name" value="Peptide deformylase"/>
    <property type="match status" value="1"/>
</dbReference>
<evidence type="ECO:0000259" key="6">
    <source>
        <dbReference type="Pfam" id="PF14496"/>
    </source>
</evidence>
<evidence type="ECO:0000313" key="8">
    <source>
        <dbReference type="Proteomes" id="UP000343317"/>
    </source>
</evidence>
<dbReference type="InterPro" id="IPR036821">
    <property type="entry name" value="Peptide_deformylase_sf"/>
</dbReference>
<dbReference type="Pfam" id="PF14496">
    <property type="entry name" value="NEL"/>
    <property type="match status" value="1"/>
</dbReference>
<feature type="binding site" evidence="5">
    <location>
        <position position="279"/>
    </location>
    <ligand>
        <name>Fe cation</name>
        <dbReference type="ChEBI" id="CHEBI:24875"/>
    </ligand>
</feature>
<dbReference type="InterPro" id="IPR029487">
    <property type="entry name" value="NEL_dom"/>
</dbReference>
<dbReference type="FunFam" id="3.90.45.10:FF:000003">
    <property type="entry name" value="Peptide deformylase"/>
    <property type="match status" value="1"/>
</dbReference>
<keyword evidence="4 5" id="KW-0648">Protein biosynthesis</keyword>
<sequence>MVGQARPDRLHLPTDIANMRFFDVSGVDAQDLEDAEQEVLAREHAEFPQYFLIEWESWQKVLARSEPEGKERARQKLQDMLSGYDQAVTAQLAVYEKLTRELFIRRAVTPLAEVDFHATLRVPLAEVARCSRPNFLGVIMKREFLLPGAPLLRQIAIPVDVFQTPELRDLIDDMFETMRDGRGVGLAAPQIGVSKRVIVFEFAGGDRAPGQPPVPATVLINPTITSSEGSVEDWEGCFSVPGYRGWVTRAERIHYLAQGFCGERIEGIAEGFHARIIQHEIDHLNGVLYTDIANRVEPFARPAQSR</sequence>
<dbReference type="EMBL" id="CABPSM010000009">
    <property type="protein sequence ID" value="VVE23890.1"/>
    <property type="molecule type" value="Genomic_DNA"/>
</dbReference>
<gene>
    <name evidence="5" type="primary">def</name>
    <name evidence="7" type="ORF">PHO31112_03275</name>
</gene>
<evidence type="ECO:0000256" key="5">
    <source>
        <dbReference type="HAMAP-Rule" id="MF_00163"/>
    </source>
</evidence>
<dbReference type="HAMAP" id="MF_00163">
    <property type="entry name" value="Pep_deformylase"/>
    <property type="match status" value="1"/>
</dbReference>
<dbReference type="GO" id="GO:0042586">
    <property type="term" value="F:peptide deformylase activity"/>
    <property type="evidence" value="ECO:0007669"/>
    <property type="project" value="UniProtKB-UniRule"/>
</dbReference>
<dbReference type="PRINTS" id="PR01576">
    <property type="entry name" value="PDEFORMYLASE"/>
</dbReference>
<dbReference type="GO" id="GO:0006412">
    <property type="term" value="P:translation"/>
    <property type="evidence" value="ECO:0007669"/>
    <property type="project" value="UniProtKB-UniRule"/>
</dbReference>
<reference evidence="7 8" key="1">
    <citation type="submission" date="2019-08" db="EMBL/GenBank/DDBJ databases">
        <authorList>
            <person name="Peeters C."/>
        </authorList>
    </citation>
    <scope>NUCLEOTIDE SEQUENCE [LARGE SCALE GENOMIC DNA]</scope>
    <source>
        <strain evidence="7 8">LMG 31112</strain>
    </source>
</reference>
<feature type="active site" evidence="5">
    <location>
        <position position="280"/>
    </location>
</feature>
<dbReference type="AlphaFoldDB" id="A0A5E4WJX4"/>
<dbReference type="GO" id="GO:0046872">
    <property type="term" value="F:metal ion binding"/>
    <property type="evidence" value="ECO:0007669"/>
    <property type="project" value="UniProtKB-KW"/>
</dbReference>
<comment type="similarity">
    <text evidence="1 5">Belongs to the polypeptide deformylase family.</text>
</comment>
<dbReference type="Proteomes" id="UP000343317">
    <property type="component" value="Unassembled WGS sequence"/>
</dbReference>
<keyword evidence="8" id="KW-1185">Reference proteome</keyword>
<feature type="binding site" evidence="5">
    <location>
        <position position="283"/>
    </location>
    <ligand>
        <name>Fe cation</name>
        <dbReference type="ChEBI" id="CHEBI:24875"/>
    </ligand>
</feature>
<protein>
    <recommendedName>
        <fullName evidence="5">Peptide deformylase</fullName>
        <shortName evidence="5">PDF</shortName>
        <ecNumber evidence="5">3.5.1.88</ecNumber>
    </recommendedName>
    <alternativeName>
        <fullName evidence="5">Polypeptide deformylase</fullName>
    </alternativeName>
</protein>
<dbReference type="NCBIfam" id="NF001159">
    <property type="entry name" value="PRK00150.1-3"/>
    <property type="match status" value="1"/>
</dbReference>
<evidence type="ECO:0000256" key="1">
    <source>
        <dbReference type="ARBA" id="ARBA00010759"/>
    </source>
</evidence>
<comment type="function">
    <text evidence="5">Removes the formyl group from the N-terminal Met of newly synthesized proteins. Requires at least a dipeptide for an efficient rate of reaction. N-terminal L-methionine is a prerequisite for activity but the enzyme has broad specificity at other positions.</text>
</comment>
<organism evidence="7 8">
    <name type="scientific">Pandoraea horticolens</name>
    <dbReference type="NCBI Taxonomy" id="2508298"/>
    <lineage>
        <taxon>Bacteria</taxon>
        <taxon>Pseudomonadati</taxon>
        <taxon>Pseudomonadota</taxon>
        <taxon>Betaproteobacteria</taxon>
        <taxon>Burkholderiales</taxon>
        <taxon>Burkholderiaceae</taxon>
        <taxon>Pandoraea</taxon>
    </lineage>
</organism>
<dbReference type="NCBIfam" id="TIGR00079">
    <property type="entry name" value="pept_deformyl"/>
    <property type="match status" value="1"/>
</dbReference>
<keyword evidence="3 5" id="KW-0378">Hydrolase</keyword>
<keyword evidence="5" id="KW-0408">Iron</keyword>
<dbReference type="CDD" id="cd00487">
    <property type="entry name" value="Pep_deformylase"/>
    <property type="match status" value="1"/>
</dbReference>
<feature type="domain" description="NEL" evidence="6">
    <location>
        <begin position="8"/>
        <end position="68"/>
    </location>
</feature>
<name>A0A5E4WJX4_9BURK</name>
<accession>A0A5E4WJX4</accession>
<dbReference type="InterPro" id="IPR023635">
    <property type="entry name" value="Peptide_deformylase"/>
</dbReference>
<evidence type="ECO:0000256" key="2">
    <source>
        <dbReference type="ARBA" id="ARBA00022723"/>
    </source>
</evidence>
<evidence type="ECO:0000256" key="3">
    <source>
        <dbReference type="ARBA" id="ARBA00022801"/>
    </source>
</evidence>
<proteinExistence type="inferred from homology"/>